<dbReference type="RefSeq" id="WP_281876377.1">
    <property type="nucleotide sequence ID" value="NZ_AP026978.1"/>
</dbReference>
<organism evidence="2 3">
    <name type="scientific">Nocardia sputorum</name>
    <dbReference type="NCBI Taxonomy" id="2984338"/>
    <lineage>
        <taxon>Bacteria</taxon>
        <taxon>Bacillati</taxon>
        <taxon>Actinomycetota</taxon>
        <taxon>Actinomycetes</taxon>
        <taxon>Mycobacteriales</taxon>
        <taxon>Nocardiaceae</taxon>
        <taxon>Nocardia</taxon>
    </lineage>
</organism>
<gene>
    <name evidence="2" type="ORF">IFM12276_62460</name>
</gene>
<dbReference type="Pfam" id="PF01928">
    <property type="entry name" value="CYTH"/>
    <property type="match status" value="1"/>
</dbReference>
<dbReference type="InterPro" id="IPR008173">
    <property type="entry name" value="Adenylyl_cyclase_CyaB"/>
</dbReference>
<dbReference type="SUPFAM" id="SSF55154">
    <property type="entry name" value="CYTH-like phosphatases"/>
    <property type="match status" value="1"/>
</dbReference>
<dbReference type="SMART" id="SM01118">
    <property type="entry name" value="CYTH"/>
    <property type="match status" value="1"/>
</dbReference>
<dbReference type="NCBIfam" id="TIGR00318">
    <property type="entry name" value="cyaB"/>
    <property type="match status" value="1"/>
</dbReference>
<proteinExistence type="predicted"/>
<reference evidence="2 3" key="1">
    <citation type="submission" date="2022-11" db="EMBL/GenBank/DDBJ databases">
        <title>Genome Sequencing of Nocardia sp. ON39_IFM12276 and assembly.</title>
        <authorList>
            <person name="Shimojima M."/>
            <person name="Toyokawa M."/>
            <person name="Uesaka K."/>
        </authorList>
    </citation>
    <scope>NUCLEOTIDE SEQUENCE [LARGE SCALE GENOMIC DNA]</scope>
    <source>
        <strain evidence="2 3">IFM 12276</strain>
    </source>
</reference>
<dbReference type="EMBL" id="AP026978">
    <property type="protein sequence ID" value="BDU03218.1"/>
    <property type="molecule type" value="Genomic_DNA"/>
</dbReference>
<dbReference type="PROSITE" id="PS51707">
    <property type="entry name" value="CYTH"/>
    <property type="match status" value="1"/>
</dbReference>
<dbReference type="InterPro" id="IPR033469">
    <property type="entry name" value="CYTH-like_dom_sf"/>
</dbReference>
<dbReference type="InterPro" id="IPR023577">
    <property type="entry name" value="CYTH_domain"/>
</dbReference>
<evidence type="ECO:0000313" key="3">
    <source>
        <dbReference type="Proteomes" id="UP001317870"/>
    </source>
</evidence>
<evidence type="ECO:0000259" key="1">
    <source>
        <dbReference type="PROSITE" id="PS51707"/>
    </source>
</evidence>
<accession>A0ABN6UDS7</accession>
<dbReference type="Proteomes" id="UP001317870">
    <property type="component" value="Chromosome"/>
</dbReference>
<keyword evidence="3" id="KW-1185">Reference proteome</keyword>
<dbReference type="CDD" id="cd07890">
    <property type="entry name" value="CYTH-like_AC_IV-like"/>
    <property type="match status" value="1"/>
</dbReference>
<dbReference type="PANTHER" id="PTHR21028:SF2">
    <property type="entry name" value="CYTH DOMAIN-CONTAINING PROTEIN"/>
    <property type="match status" value="1"/>
</dbReference>
<protein>
    <submittedName>
        <fullName evidence="2">Adenylate cyclase</fullName>
    </submittedName>
</protein>
<name>A0ABN6UDS7_9NOCA</name>
<feature type="domain" description="CYTH" evidence="1">
    <location>
        <begin position="1"/>
        <end position="181"/>
    </location>
</feature>
<sequence length="189" mass="21166">MIEAEIKARVRDVESVQATLAARSMGQRAKYEDTYYDLPDERLSSEGRELRLRTITTGNGRRSLLTYKEPAVDTSSGSKPEYETEVADPTVLDSVLRGIGLKELVVLEKRCINYRFESEGRDLLATLVTVPELDGTFIELETIVPEAELSEALELVRSTLRQLGIADGDLTTEQYTDAVLTTRRKPELP</sequence>
<evidence type="ECO:0000313" key="2">
    <source>
        <dbReference type="EMBL" id="BDU03218.1"/>
    </source>
</evidence>
<dbReference type="PANTHER" id="PTHR21028">
    <property type="entry name" value="SI:CH211-156B7.4"/>
    <property type="match status" value="1"/>
</dbReference>
<dbReference type="Gene3D" id="2.40.320.10">
    <property type="entry name" value="Hypothetical Protein Pfu-838710-001"/>
    <property type="match status" value="1"/>
</dbReference>